<evidence type="ECO:0000256" key="7">
    <source>
        <dbReference type="ARBA" id="ARBA00022842"/>
    </source>
</evidence>
<evidence type="ECO:0000256" key="2">
    <source>
        <dbReference type="ARBA" id="ARBA00001946"/>
    </source>
</evidence>
<dbReference type="GO" id="GO:0008934">
    <property type="term" value="F:inositol monophosphate 1-phosphatase activity"/>
    <property type="evidence" value="ECO:0007669"/>
    <property type="project" value="TreeGrafter"/>
</dbReference>
<dbReference type="Gene3D" id="3.30.540.10">
    <property type="entry name" value="Fructose-1,6-Bisphosphatase, subunit A, domain 1"/>
    <property type="match status" value="1"/>
</dbReference>
<comment type="cofactor">
    <cofactor evidence="2 8">
        <name>Mg(2+)</name>
        <dbReference type="ChEBI" id="CHEBI:18420"/>
    </cofactor>
</comment>
<evidence type="ECO:0000256" key="3">
    <source>
        <dbReference type="ARBA" id="ARBA00009759"/>
    </source>
</evidence>
<sequence length="314" mass="33147">MTGTERQMTPSASAGADGTLDTLDSRYELAQVIAREAGLRALAMFRTRDALTVEYKGVQDVVSVADRAIEQLVRERVAAAFPNDAFLGEESAAAGRIPTASRVMWVVDPIDGTACFLHGMHAWCVSIAVIVDGVPAIGAIYDPNADELFHSATGRGAFVDNAVLASPSTPRQPDGGESNITRVSTALHVADVDAPTQGVLGVGVSHRVDRADFLSFLDGWLARGGMFVRIGSGALMMAYTAAGRLIGYYEPHIHAWDCLAGVVLVQEAGGRVSDFLADDGLTRGNPILASSKPLYNTLNDIVGASIRHGDPSPE</sequence>
<dbReference type="PRINTS" id="PR00377">
    <property type="entry name" value="IMPHPHTASES"/>
</dbReference>
<comment type="similarity">
    <text evidence="3">Belongs to the inositol monophosphatase superfamily.</text>
</comment>
<dbReference type="AlphaFoldDB" id="A0A5E4WEE0"/>
<evidence type="ECO:0000256" key="1">
    <source>
        <dbReference type="ARBA" id="ARBA00001033"/>
    </source>
</evidence>
<dbReference type="Proteomes" id="UP000366945">
    <property type="component" value="Unassembled WGS sequence"/>
</dbReference>
<dbReference type="EMBL" id="CABPSK010000003">
    <property type="protein sequence ID" value="VVE21954.1"/>
    <property type="molecule type" value="Genomic_DNA"/>
</dbReference>
<evidence type="ECO:0000256" key="8">
    <source>
        <dbReference type="PIRSR" id="PIRSR600760-2"/>
    </source>
</evidence>
<reference evidence="9 10" key="1">
    <citation type="submission" date="2019-08" db="EMBL/GenBank/DDBJ databases">
        <authorList>
            <person name="Peeters C."/>
        </authorList>
    </citation>
    <scope>NUCLEOTIDE SEQUENCE [LARGE SCALE GENOMIC DNA]</scope>
    <source>
        <strain evidence="9 10">LMG 31114</strain>
    </source>
</reference>
<dbReference type="GO" id="GO:0046872">
    <property type="term" value="F:metal ion binding"/>
    <property type="evidence" value="ECO:0007669"/>
    <property type="project" value="UniProtKB-KW"/>
</dbReference>
<dbReference type="SUPFAM" id="SSF56655">
    <property type="entry name" value="Carbohydrate phosphatase"/>
    <property type="match status" value="1"/>
</dbReference>
<comment type="catalytic activity">
    <reaction evidence="1">
        <text>a myo-inositol phosphate + H2O = myo-inositol + phosphate</text>
        <dbReference type="Rhea" id="RHEA:24056"/>
        <dbReference type="ChEBI" id="CHEBI:15377"/>
        <dbReference type="ChEBI" id="CHEBI:17268"/>
        <dbReference type="ChEBI" id="CHEBI:43474"/>
        <dbReference type="ChEBI" id="CHEBI:84139"/>
        <dbReference type="EC" id="3.1.3.25"/>
    </reaction>
</comment>
<evidence type="ECO:0000313" key="9">
    <source>
        <dbReference type="EMBL" id="VVE21954.1"/>
    </source>
</evidence>
<proteinExistence type="inferred from homology"/>
<dbReference type="InterPro" id="IPR000760">
    <property type="entry name" value="Inositol_monophosphatase-like"/>
</dbReference>
<feature type="binding site" evidence="8">
    <location>
        <position position="111"/>
    </location>
    <ligand>
        <name>Mg(2+)</name>
        <dbReference type="ChEBI" id="CHEBI:18420"/>
        <label>1</label>
        <note>catalytic</note>
    </ligand>
</feature>
<dbReference type="FunFam" id="3.30.540.10:FF:000003">
    <property type="entry name" value="Inositol-1-monophosphatase"/>
    <property type="match status" value="1"/>
</dbReference>
<dbReference type="RefSeq" id="WP_217426955.1">
    <property type="nucleotide sequence ID" value="NZ_CABPSK010000003.1"/>
</dbReference>
<dbReference type="GeneID" id="300405195"/>
<dbReference type="Pfam" id="PF00459">
    <property type="entry name" value="Inositol_P"/>
    <property type="match status" value="1"/>
</dbReference>
<feature type="binding site" evidence="8">
    <location>
        <position position="257"/>
    </location>
    <ligand>
        <name>Mg(2+)</name>
        <dbReference type="ChEBI" id="CHEBI:18420"/>
        <label>1</label>
        <note>catalytic</note>
    </ligand>
</feature>
<evidence type="ECO:0000256" key="4">
    <source>
        <dbReference type="ARBA" id="ARBA00013106"/>
    </source>
</evidence>
<evidence type="ECO:0000256" key="5">
    <source>
        <dbReference type="ARBA" id="ARBA00022723"/>
    </source>
</evidence>
<dbReference type="GO" id="GO:0007165">
    <property type="term" value="P:signal transduction"/>
    <property type="evidence" value="ECO:0007669"/>
    <property type="project" value="TreeGrafter"/>
</dbReference>
<evidence type="ECO:0000313" key="10">
    <source>
        <dbReference type="Proteomes" id="UP000366945"/>
    </source>
</evidence>
<accession>A0A5E4WEE0</accession>
<feature type="binding site" evidence="8">
    <location>
        <position position="108"/>
    </location>
    <ligand>
        <name>Mg(2+)</name>
        <dbReference type="ChEBI" id="CHEBI:18420"/>
        <label>1</label>
        <note>catalytic</note>
    </ligand>
</feature>
<dbReference type="Gene3D" id="3.40.190.80">
    <property type="match status" value="1"/>
</dbReference>
<gene>
    <name evidence="9" type="primary">suhB_2</name>
    <name evidence="9" type="ORF">PPN31114_03182</name>
</gene>
<dbReference type="GO" id="GO:0006020">
    <property type="term" value="P:inositol metabolic process"/>
    <property type="evidence" value="ECO:0007669"/>
    <property type="project" value="TreeGrafter"/>
</dbReference>
<keyword evidence="5 8" id="KW-0479">Metal-binding</keyword>
<dbReference type="PANTHER" id="PTHR20854">
    <property type="entry name" value="INOSITOL MONOPHOSPHATASE"/>
    <property type="match status" value="1"/>
</dbReference>
<feature type="binding site" evidence="8">
    <location>
        <position position="110"/>
    </location>
    <ligand>
        <name>Mg(2+)</name>
        <dbReference type="ChEBI" id="CHEBI:18420"/>
        <label>1</label>
        <note>catalytic</note>
    </ligand>
</feature>
<organism evidence="9 10">
    <name type="scientific">Pandoraea pneumonica</name>
    <dbReference type="NCBI Taxonomy" id="2508299"/>
    <lineage>
        <taxon>Bacteria</taxon>
        <taxon>Pseudomonadati</taxon>
        <taxon>Pseudomonadota</taxon>
        <taxon>Betaproteobacteria</taxon>
        <taxon>Burkholderiales</taxon>
        <taxon>Burkholderiaceae</taxon>
        <taxon>Pandoraea</taxon>
    </lineage>
</organism>
<feature type="binding site" evidence="8">
    <location>
        <position position="89"/>
    </location>
    <ligand>
        <name>Mg(2+)</name>
        <dbReference type="ChEBI" id="CHEBI:18420"/>
        <label>1</label>
        <note>catalytic</note>
    </ligand>
</feature>
<keyword evidence="6 9" id="KW-0378">Hydrolase</keyword>
<protein>
    <recommendedName>
        <fullName evidence="4">inositol-phosphate phosphatase</fullName>
        <ecNumber evidence="4">3.1.3.25</ecNumber>
    </recommendedName>
</protein>
<dbReference type="PANTHER" id="PTHR20854:SF4">
    <property type="entry name" value="INOSITOL-1-MONOPHOSPHATASE-RELATED"/>
    <property type="match status" value="1"/>
</dbReference>
<keyword evidence="10" id="KW-1185">Reference proteome</keyword>
<keyword evidence="7 8" id="KW-0460">Magnesium</keyword>
<dbReference type="EC" id="3.1.3.25" evidence="4"/>
<dbReference type="InterPro" id="IPR020583">
    <property type="entry name" value="Inositol_monoP_metal-BS"/>
</dbReference>
<name>A0A5E4WEE0_9BURK</name>
<evidence type="ECO:0000256" key="6">
    <source>
        <dbReference type="ARBA" id="ARBA00022801"/>
    </source>
</evidence>
<dbReference type="PROSITE" id="PS00629">
    <property type="entry name" value="IMP_1"/>
    <property type="match status" value="1"/>
</dbReference>